<accession>A0AAV4RYY8</accession>
<keyword evidence="2" id="KW-1185">Reference proteome</keyword>
<name>A0AAV4RYY8_9ARAC</name>
<dbReference type="AlphaFoldDB" id="A0AAV4RYY8"/>
<evidence type="ECO:0000313" key="1">
    <source>
        <dbReference type="EMBL" id="GIY25697.1"/>
    </source>
</evidence>
<proteinExistence type="predicted"/>
<reference evidence="1 2" key="1">
    <citation type="submission" date="2021-06" db="EMBL/GenBank/DDBJ databases">
        <title>Caerostris darwini draft genome.</title>
        <authorList>
            <person name="Kono N."/>
            <person name="Arakawa K."/>
        </authorList>
    </citation>
    <scope>NUCLEOTIDE SEQUENCE [LARGE SCALE GENOMIC DNA]</scope>
</reference>
<dbReference type="EMBL" id="BPLQ01006841">
    <property type="protein sequence ID" value="GIY25697.1"/>
    <property type="molecule type" value="Genomic_DNA"/>
</dbReference>
<comment type="caution">
    <text evidence="1">The sequence shown here is derived from an EMBL/GenBank/DDBJ whole genome shotgun (WGS) entry which is preliminary data.</text>
</comment>
<evidence type="ECO:0000313" key="2">
    <source>
        <dbReference type="Proteomes" id="UP001054837"/>
    </source>
</evidence>
<gene>
    <name evidence="1" type="ORF">CDAR_263641</name>
</gene>
<protein>
    <submittedName>
        <fullName evidence="1">Uncharacterized protein</fullName>
    </submittedName>
</protein>
<sequence>MLVCYYIRKPVQPALLARLNKCLIFPTLESTTNLVRQQERLEKEGKAFGALRLLCVFMPVFTRSLCRVSDLQSQRWLHILSMSERESSKSLKQTSKVKRCYGIRFNANTLIRIKGVFSVWKIPPDPLLHIGCSSNAPFKRKHLGSTRKLSNPPRKRTLVSIPLVKVFGST</sequence>
<organism evidence="1 2">
    <name type="scientific">Caerostris darwini</name>
    <dbReference type="NCBI Taxonomy" id="1538125"/>
    <lineage>
        <taxon>Eukaryota</taxon>
        <taxon>Metazoa</taxon>
        <taxon>Ecdysozoa</taxon>
        <taxon>Arthropoda</taxon>
        <taxon>Chelicerata</taxon>
        <taxon>Arachnida</taxon>
        <taxon>Araneae</taxon>
        <taxon>Araneomorphae</taxon>
        <taxon>Entelegynae</taxon>
        <taxon>Araneoidea</taxon>
        <taxon>Araneidae</taxon>
        <taxon>Caerostris</taxon>
    </lineage>
</organism>
<dbReference type="Proteomes" id="UP001054837">
    <property type="component" value="Unassembled WGS sequence"/>
</dbReference>